<dbReference type="Proteomes" id="UP000016935">
    <property type="component" value="Unassembled WGS sequence"/>
</dbReference>
<dbReference type="STRING" id="671987.R0KCW0"/>
<evidence type="ECO:0000313" key="3">
    <source>
        <dbReference type="EMBL" id="EOA87194.1"/>
    </source>
</evidence>
<name>R0KCW0_EXST2</name>
<organism evidence="3 4">
    <name type="scientific">Exserohilum turcicum (strain 28A)</name>
    <name type="common">Northern leaf blight fungus</name>
    <name type="synonym">Setosphaeria turcica</name>
    <dbReference type="NCBI Taxonomy" id="671987"/>
    <lineage>
        <taxon>Eukaryota</taxon>
        <taxon>Fungi</taxon>
        <taxon>Dikarya</taxon>
        <taxon>Ascomycota</taxon>
        <taxon>Pezizomycotina</taxon>
        <taxon>Dothideomycetes</taxon>
        <taxon>Pleosporomycetidae</taxon>
        <taxon>Pleosporales</taxon>
        <taxon>Pleosporineae</taxon>
        <taxon>Pleosporaceae</taxon>
        <taxon>Exserohilum</taxon>
    </lineage>
</organism>
<dbReference type="RefSeq" id="XP_008025660.1">
    <property type="nucleotide sequence ID" value="XM_008027469.1"/>
</dbReference>
<dbReference type="OrthoDB" id="5398391at2759"/>
<dbReference type="InterPro" id="IPR036778">
    <property type="entry name" value="OHCU_decarboxylase_sf"/>
</dbReference>
<dbReference type="Gene3D" id="1.10.3330.10">
    <property type="entry name" value="Oxo-4-hydroxy-4-carboxy-5-ureidoimidazoline decarboxylase"/>
    <property type="match status" value="1"/>
</dbReference>
<protein>
    <recommendedName>
        <fullName evidence="2">Oxo-4-hydroxy-4-carboxy-5-ureidoimidazoline decarboxylase domain-containing protein</fullName>
    </recommendedName>
</protein>
<keyword evidence="4" id="KW-1185">Reference proteome</keyword>
<dbReference type="GO" id="GO:0006144">
    <property type="term" value="P:purine nucleobase metabolic process"/>
    <property type="evidence" value="ECO:0007669"/>
    <property type="project" value="UniProtKB-KW"/>
</dbReference>
<dbReference type="Pfam" id="PF09349">
    <property type="entry name" value="OHCU_decarbox"/>
    <property type="match status" value="1"/>
</dbReference>
<keyword evidence="1" id="KW-0659">Purine metabolism</keyword>
<dbReference type="eggNOG" id="ENOG502S48Z">
    <property type="taxonomic scope" value="Eukaryota"/>
</dbReference>
<dbReference type="PANTHER" id="PTHR37987">
    <property type="entry name" value="CHROMOSOME 9, WHOLE GENOME SHOTGUN SEQUENCE"/>
    <property type="match status" value="1"/>
</dbReference>
<dbReference type="HOGENOM" id="CLU_092522_0_1_1"/>
<sequence length="179" mass="19581">MPSSLPPTSALPHLATPDLTKVLDVLFEPSSTLHSLSLPVLRSAPFPDYPTLISAVTAQLSALASSTQPQDAQRLDQILGAHPRLGAKKVDSELSQKEQAQLHAGHDDQGRMLDALNAEYEAKFPGLRYVVFVNGRPRPQIMQNMRARIDRGDAKAERLEAIQAMCDIALDRASKLHTE</sequence>
<reference evidence="3 4" key="1">
    <citation type="journal article" date="2012" name="PLoS Pathog.">
        <title>Diverse lifestyles and strategies of plant pathogenesis encoded in the genomes of eighteen Dothideomycetes fungi.</title>
        <authorList>
            <person name="Ohm R.A."/>
            <person name="Feau N."/>
            <person name="Henrissat B."/>
            <person name="Schoch C.L."/>
            <person name="Horwitz B.A."/>
            <person name="Barry K.W."/>
            <person name="Condon B.J."/>
            <person name="Copeland A.C."/>
            <person name="Dhillon B."/>
            <person name="Glaser F."/>
            <person name="Hesse C.N."/>
            <person name="Kosti I."/>
            <person name="LaButti K."/>
            <person name="Lindquist E.A."/>
            <person name="Lucas S."/>
            <person name="Salamov A.A."/>
            <person name="Bradshaw R.E."/>
            <person name="Ciuffetti L."/>
            <person name="Hamelin R.C."/>
            <person name="Kema G.H.J."/>
            <person name="Lawrence C."/>
            <person name="Scott J.A."/>
            <person name="Spatafora J.W."/>
            <person name="Turgeon B.G."/>
            <person name="de Wit P.J.G.M."/>
            <person name="Zhong S."/>
            <person name="Goodwin S.B."/>
            <person name="Grigoriev I.V."/>
        </authorList>
    </citation>
    <scope>NUCLEOTIDE SEQUENCE [LARGE SCALE GENOMIC DNA]</scope>
    <source>
        <strain evidence="4">28A</strain>
    </source>
</reference>
<dbReference type="InterPro" id="IPR018020">
    <property type="entry name" value="OHCU_decarboxylase"/>
</dbReference>
<accession>R0KCW0</accession>
<proteinExistence type="predicted"/>
<feature type="domain" description="Oxo-4-hydroxy-4-carboxy-5-ureidoimidazoline decarboxylase" evidence="2">
    <location>
        <begin position="14"/>
        <end position="173"/>
    </location>
</feature>
<dbReference type="PANTHER" id="PTHR37987:SF1">
    <property type="entry name" value="OXO-4-HYDROXY-4-CARBOXY-5-UREIDOIMIDAZOLINE DECARBOXYLASE DOMAIN-CONTAINING PROTEIN"/>
    <property type="match status" value="1"/>
</dbReference>
<dbReference type="GeneID" id="19405760"/>
<reference evidence="3 4" key="2">
    <citation type="journal article" date="2013" name="PLoS Genet.">
        <title>Comparative genome structure, secondary metabolite, and effector coding capacity across Cochliobolus pathogens.</title>
        <authorList>
            <person name="Condon B.J."/>
            <person name="Leng Y."/>
            <person name="Wu D."/>
            <person name="Bushley K.E."/>
            <person name="Ohm R.A."/>
            <person name="Otillar R."/>
            <person name="Martin J."/>
            <person name="Schackwitz W."/>
            <person name="Grimwood J."/>
            <person name="MohdZainudin N."/>
            <person name="Xue C."/>
            <person name="Wang R."/>
            <person name="Manning V.A."/>
            <person name="Dhillon B."/>
            <person name="Tu Z.J."/>
            <person name="Steffenson B.J."/>
            <person name="Salamov A."/>
            <person name="Sun H."/>
            <person name="Lowry S."/>
            <person name="LaButti K."/>
            <person name="Han J."/>
            <person name="Copeland A."/>
            <person name="Lindquist E."/>
            <person name="Barry K."/>
            <person name="Schmutz J."/>
            <person name="Baker S.E."/>
            <person name="Ciuffetti L.M."/>
            <person name="Grigoriev I.V."/>
            <person name="Zhong S."/>
            <person name="Turgeon B.G."/>
        </authorList>
    </citation>
    <scope>NUCLEOTIDE SEQUENCE [LARGE SCALE GENOMIC DNA]</scope>
    <source>
        <strain evidence="4">28A</strain>
    </source>
</reference>
<evidence type="ECO:0000256" key="1">
    <source>
        <dbReference type="ARBA" id="ARBA00022631"/>
    </source>
</evidence>
<dbReference type="AlphaFoldDB" id="R0KCW0"/>
<dbReference type="EMBL" id="KB908592">
    <property type="protein sequence ID" value="EOA87194.1"/>
    <property type="molecule type" value="Genomic_DNA"/>
</dbReference>
<dbReference type="SUPFAM" id="SSF158694">
    <property type="entry name" value="UraD-Like"/>
    <property type="match status" value="1"/>
</dbReference>
<evidence type="ECO:0000313" key="4">
    <source>
        <dbReference type="Proteomes" id="UP000016935"/>
    </source>
</evidence>
<evidence type="ECO:0000259" key="2">
    <source>
        <dbReference type="Pfam" id="PF09349"/>
    </source>
</evidence>
<gene>
    <name evidence="3" type="ORF">SETTUDRAFT_89201</name>
</gene>